<dbReference type="EMBL" id="JADWYR010000002">
    <property type="protein sequence ID" value="MBG9377452.1"/>
    <property type="molecule type" value="Genomic_DNA"/>
</dbReference>
<keyword evidence="2" id="KW-1185">Reference proteome</keyword>
<sequence>MLHSMLKAARFAWVFALYAICSIVKVYAGGDQFEVHLNGKLVSKQFVINGYRALTVQLSESDRNGDLTILYSHCGEKGTNRVVFLKDEKGNIIRQWRFADNSSRLMHVPVKELMSTLKTGSTLVLSYAAGETKTERLLVKISVINQRNAVVHRLHFPALAYASLKIINYLV</sequence>
<evidence type="ECO:0000313" key="2">
    <source>
        <dbReference type="Proteomes" id="UP000628448"/>
    </source>
</evidence>
<organism evidence="1 2">
    <name type="scientific">Panacibacter microcysteis</name>
    <dbReference type="NCBI Taxonomy" id="2793269"/>
    <lineage>
        <taxon>Bacteria</taxon>
        <taxon>Pseudomonadati</taxon>
        <taxon>Bacteroidota</taxon>
        <taxon>Chitinophagia</taxon>
        <taxon>Chitinophagales</taxon>
        <taxon>Chitinophagaceae</taxon>
        <taxon>Panacibacter</taxon>
    </lineage>
</organism>
<dbReference type="RefSeq" id="WP_196991533.1">
    <property type="nucleotide sequence ID" value="NZ_JADWYR010000002.1"/>
</dbReference>
<reference evidence="1" key="1">
    <citation type="submission" date="2020-11" db="EMBL/GenBank/DDBJ databases">
        <title>Bacterial whole genome sequence for Panacibacter sp. DH6.</title>
        <authorList>
            <person name="Le V."/>
            <person name="Ko S."/>
            <person name="Ahn C.-Y."/>
            <person name="Oh H.-M."/>
        </authorList>
    </citation>
    <scope>NUCLEOTIDE SEQUENCE</scope>
    <source>
        <strain evidence="1">DH6</strain>
    </source>
</reference>
<dbReference type="Proteomes" id="UP000628448">
    <property type="component" value="Unassembled WGS sequence"/>
</dbReference>
<gene>
    <name evidence="1" type="ORF">I5907_14505</name>
</gene>
<proteinExistence type="predicted"/>
<dbReference type="AlphaFoldDB" id="A0A931E2M5"/>
<protein>
    <submittedName>
        <fullName evidence="1">Uncharacterized protein</fullName>
    </submittedName>
</protein>
<comment type="caution">
    <text evidence="1">The sequence shown here is derived from an EMBL/GenBank/DDBJ whole genome shotgun (WGS) entry which is preliminary data.</text>
</comment>
<name>A0A931E2M5_9BACT</name>
<evidence type="ECO:0000313" key="1">
    <source>
        <dbReference type="EMBL" id="MBG9377452.1"/>
    </source>
</evidence>
<accession>A0A931E2M5</accession>